<proteinExistence type="predicted"/>
<evidence type="ECO:0000313" key="3">
    <source>
        <dbReference type="Proteomes" id="UP001059041"/>
    </source>
</evidence>
<feature type="compositionally biased region" description="Low complexity" evidence="1">
    <location>
        <begin position="93"/>
        <end position="115"/>
    </location>
</feature>
<feature type="compositionally biased region" description="Polar residues" evidence="1">
    <location>
        <begin position="64"/>
        <end position="81"/>
    </location>
</feature>
<accession>A0A9W7TKP3</accession>
<dbReference type="InterPro" id="IPR031661">
    <property type="entry name" value="Bbc3"/>
</dbReference>
<feature type="compositionally biased region" description="Basic and acidic residues" evidence="1">
    <location>
        <begin position="82"/>
        <end position="92"/>
    </location>
</feature>
<dbReference type="EMBL" id="JAFHDT010000014">
    <property type="protein sequence ID" value="KAI7800665.1"/>
    <property type="molecule type" value="Genomic_DNA"/>
</dbReference>
<feature type="region of interest" description="Disordered" evidence="1">
    <location>
        <begin position="58"/>
        <end position="123"/>
    </location>
</feature>
<keyword evidence="3" id="KW-1185">Reference proteome</keyword>
<dbReference type="AlphaFoldDB" id="A0A9W7TKP3"/>
<dbReference type="OrthoDB" id="9879526at2759"/>
<dbReference type="PANTHER" id="PTHR28639:SF1">
    <property type="entry name" value="BCL-2-BINDING COMPONENT 3, ISOFORMS 3_4"/>
    <property type="match status" value="1"/>
</dbReference>
<reference evidence="2" key="1">
    <citation type="submission" date="2021-02" db="EMBL/GenBank/DDBJ databases">
        <title>Comparative genomics reveals that relaxation of natural selection precedes convergent phenotypic evolution of cavefish.</title>
        <authorList>
            <person name="Peng Z."/>
        </authorList>
    </citation>
    <scope>NUCLEOTIDE SEQUENCE</scope>
    <source>
        <tissue evidence="2">Muscle</tissue>
    </source>
</reference>
<organism evidence="2 3">
    <name type="scientific">Triplophysa rosa</name>
    <name type="common">Cave loach</name>
    <dbReference type="NCBI Taxonomy" id="992332"/>
    <lineage>
        <taxon>Eukaryota</taxon>
        <taxon>Metazoa</taxon>
        <taxon>Chordata</taxon>
        <taxon>Craniata</taxon>
        <taxon>Vertebrata</taxon>
        <taxon>Euteleostomi</taxon>
        <taxon>Actinopterygii</taxon>
        <taxon>Neopterygii</taxon>
        <taxon>Teleostei</taxon>
        <taxon>Ostariophysi</taxon>
        <taxon>Cypriniformes</taxon>
        <taxon>Nemacheilidae</taxon>
        <taxon>Triplophysa</taxon>
    </lineage>
</organism>
<dbReference type="GO" id="GO:0090200">
    <property type="term" value="P:positive regulation of release of cytochrome c from mitochondria"/>
    <property type="evidence" value="ECO:0007669"/>
    <property type="project" value="InterPro"/>
</dbReference>
<evidence type="ECO:0000313" key="2">
    <source>
        <dbReference type="EMBL" id="KAI7800665.1"/>
    </source>
</evidence>
<dbReference type="GO" id="GO:0043065">
    <property type="term" value="P:positive regulation of apoptotic process"/>
    <property type="evidence" value="ECO:0007669"/>
    <property type="project" value="InterPro"/>
</dbReference>
<name>A0A9W7TKP3_TRIRA</name>
<dbReference type="PANTHER" id="PTHR28639">
    <property type="entry name" value="BCL-2-BINDING COMPONENT 3"/>
    <property type="match status" value="1"/>
</dbReference>
<evidence type="ECO:0000256" key="1">
    <source>
        <dbReference type="SAM" id="MobiDB-lite"/>
    </source>
</evidence>
<dbReference type="Proteomes" id="UP001059041">
    <property type="component" value="Linkage Group LG14"/>
</dbReference>
<comment type="caution">
    <text evidence="2">The sequence shown here is derived from an EMBL/GenBank/DDBJ whole genome shotgun (WGS) entry which is preliminary data.</text>
</comment>
<dbReference type="GO" id="GO:0097193">
    <property type="term" value="P:intrinsic apoptotic signaling pathway"/>
    <property type="evidence" value="ECO:0007669"/>
    <property type="project" value="InterPro"/>
</dbReference>
<dbReference type="GO" id="GO:0005739">
    <property type="term" value="C:mitochondrion"/>
    <property type="evidence" value="ECO:0007669"/>
    <property type="project" value="InterPro"/>
</dbReference>
<gene>
    <name evidence="2" type="ORF">IRJ41_008789</name>
</gene>
<protein>
    <submittedName>
        <fullName evidence="2">BCL2 binding component 3</fullName>
    </submittedName>
</protein>
<sequence>MARPEMESRVDDRNPGARQSCRMEVLRQDAWPNGGIIQPCHRHRTIATQTVTVSAPLPHVPTQDAFSSDSVQQQDNPLRDNTGTEHQLRDRQLPLPDLLTDNQSSSEDSMSSSSSGEDNPRLEERAVERVAIQLRTIGDEMNTFFLQRNAAPRWQNWRGLYRGLIAFVADTINALYQHGLR</sequence>